<evidence type="ECO:0000256" key="7">
    <source>
        <dbReference type="ARBA" id="ARBA00023136"/>
    </source>
</evidence>
<evidence type="ECO:0000256" key="8">
    <source>
        <dbReference type="SAM" id="MobiDB-lite"/>
    </source>
</evidence>
<dbReference type="GO" id="GO:0090729">
    <property type="term" value="F:toxin activity"/>
    <property type="evidence" value="ECO:0007669"/>
    <property type="project" value="UniProtKB-KW"/>
</dbReference>
<dbReference type="InterPro" id="IPR050557">
    <property type="entry name" value="RTX_toxin/Mannuronan_C5-epim"/>
</dbReference>
<evidence type="ECO:0000256" key="5">
    <source>
        <dbReference type="ARBA" id="ARBA00022737"/>
    </source>
</evidence>
<evidence type="ECO:0000256" key="9">
    <source>
        <dbReference type="SAM" id="SignalP"/>
    </source>
</evidence>
<proteinExistence type="predicted"/>
<dbReference type="GO" id="GO:0005509">
    <property type="term" value="F:calcium ion binding"/>
    <property type="evidence" value="ECO:0007669"/>
    <property type="project" value="InterPro"/>
</dbReference>
<feature type="region of interest" description="Disordered" evidence="8">
    <location>
        <begin position="345"/>
        <end position="369"/>
    </location>
</feature>
<keyword evidence="4" id="KW-0800">Toxin</keyword>
<gene>
    <name evidence="10" type="ORF">Ato02nite_100260</name>
</gene>
<keyword evidence="9" id="KW-0732">Signal</keyword>
<dbReference type="PANTHER" id="PTHR38340:SF1">
    <property type="entry name" value="S-LAYER PROTEIN"/>
    <property type="match status" value="1"/>
</dbReference>
<feature type="signal peptide" evidence="9">
    <location>
        <begin position="1"/>
        <end position="29"/>
    </location>
</feature>
<feature type="chain" id="PRO_5037540617" description="Hemolysin-type calcium-binding repeat-containing protein" evidence="9">
    <location>
        <begin position="30"/>
        <end position="377"/>
    </location>
</feature>
<protein>
    <recommendedName>
        <fullName evidence="12">Hemolysin-type calcium-binding repeat-containing protein</fullName>
    </recommendedName>
</protein>
<dbReference type="Pfam" id="PF00353">
    <property type="entry name" value="HemolysinCabind"/>
    <property type="match status" value="5"/>
</dbReference>
<accession>A0A920BRL5</accession>
<dbReference type="SUPFAM" id="SSF51120">
    <property type="entry name" value="beta-Roll"/>
    <property type="match status" value="3"/>
</dbReference>
<name>A0A920BRL5_9ACTN</name>
<comment type="subcellular location">
    <subcellularLocation>
        <location evidence="1">Membrane</location>
    </subcellularLocation>
    <subcellularLocation>
        <location evidence="2">Secreted</location>
    </subcellularLocation>
</comment>
<evidence type="ECO:0000256" key="1">
    <source>
        <dbReference type="ARBA" id="ARBA00004370"/>
    </source>
</evidence>
<dbReference type="InterPro" id="IPR018511">
    <property type="entry name" value="Hemolysin-typ_Ca-bd_CS"/>
</dbReference>
<comment type="caution">
    <text evidence="10">The sequence shown here is derived from an EMBL/GenBank/DDBJ whole genome shotgun (WGS) entry which is preliminary data.</text>
</comment>
<dbReference type="InterPro" id="IPR003995">
    <property type="entry name" value="RTX_toxin_determinant-A"/>
</dbReference>
<evidence type="ECO:0000256" key="2">
    <source>
        <dbReference type="ARBA" id="ARBA00004613"/>
    </source>
</evidence>
<dbReference type="GO" id="GO:0005576">
    <property type="term" value="C:extracellular region"/>
    <property type="evidence" value="ECO:0007669"/>
    <property type="project" value="UniProtKB-SubCell"/>
</dbReference>
<organism evidence="10 11">
    <name type="scientific">Paractinoplanes toevensis</name>
    <dbReference type="NCBI Taxonomy" id="571911"/>
    <lineage>
        <taxon>Bacteria</taxon>
        <taxon>Bacillati</taxon>
        <taxon>Actinomycetota</taxon>
        <taxon>Actinomycetes</taxon>
        <taxon>Micromonosporales</taxon>
        <taxon>Micromonosporaceae</taxon>
        <taxon>Paractinoplanes</taxon>
    </lineage>
</organism>
<dbReference type="RefSeq" id="WP_213013856.1">
    <property type="nucleotide sequence ID" value="NZ_BOQN01000206.1"/>
</dbReference>
<dbReference type="Gene3D" id="2.150.10.10">
    <property type="entry name" value="Serralysin-like metalloprotease, C-terminal"/>
    <property type="match status" value="3"/>
</dbReference>
<evidence type="ECO:0000256" key="4">
    <source>
        <dbReference type="ARBA" id="ARBA00022656"/>
    </source>
</evidence>
<evidence type="ECO:0000313" key="10">
    <source>
        <dbReference type="EMBL" id="GIM98233.1"/>
    </source>
</evidence>
<keyword evidence="6" id="KW-0843">Virulence</keyword>
<dbReference type="InterPro" id="IPR011049">
    <property type="entry name" value="Serralysin-like_metalloprot_C"/>
</dbReference>
<evidence type="ECO:0008006" key="12">
    <source>
        <dbReference type="Google" id="ProtNLM"/>
    </source>
</evidence>
<dbReference type="PANTHER" id="PTHR38340">
    <property type="entry name" value="S-LAYER PROTEIN"/>
    <property type="match status" value="1"/>
</dbReference>
<dbReference type="EMBL" id="BOQN01000206">
    <property type="protein sequence ID" value="GIM98233.1"/>
    <property type="molecule type" value="Genomic_DNA"/>
</dbReference>
<evidence type="ECO:0000256" key="3">
    <source>
        <dbReference type="ARBA" id="ARBA00022525"/>
    </source>
</evidence>
<keyword evidence="5" id="KW-0677">Repeat</keyword>
<evidence type="ECO:0000256" key="6">
    <source>
        <dbReference type="ARBA" id="ARBA00023026"/>
    </source>
</evidence>
<dbReference type="Proteomes" id="UP000677082">
    <property type="component" value="Unassembled WGS sequence"/>
</dbReference>
<dbReference type="PRINTS" id="PR01488">
    <property type="entry name" value="RTXTOXINA"/>
</dbReference>
<reference evidence="10 11" key="1">
    <citation type="submission" date="2021-03" db="EMBL/GenBank/DDBJ databases">
        <title>Whole genome shotgun sequence of Actinoplanes toevensis NBRC 105298.</title>
        <authorList>
            <person name="Komaki H."/>
            <person name="Tamura T."/>
        </authorList>
    </citation>
    <scope>NUCLEOTIDE SEQUENCE [LARGE SCALE GENOMIC DNA]</scope>
    <source>
        <strain evidence="10 11">NBRC 105298</strain>
    </source>
</reference>
<dbReference type="PRINTS" id="PR00313">
    <property type="entry name" value="CABNDNGRPT"/>
</dbReference>
<dbReference type="AlphaFoldDB" id="A0A920BRL5"/>
<dbReference type="GO" id="GO:0016020">
    <property type="term" value="C:membrane"/>
    <property type="evidence" value="ECO:0007669"/>
    <property type="project" value="UniProtKB-SubCell"/>
</dbReference>
<dbReference type="InterPro" id="IPR001343">
    <property type="entry name" value="Hemolysn_Ca-bd"/>
</dbReference>
<keyword evidence="3" id="KW-0964">Secreted</keyword>
<sequence length="377" mass="38327">MITTRWFAHAGSVLLVTASIGVFATPAFAAGTTGTASVSGTKVRFMAGTKVANRVIITRKGNVVTVDDRVKVKAGKGCKAVKGDKTKVRCTVKTGPTRVNVWLYDGNDSVVNNAGLPMSAEGGPGNDRLVGGTRNDVLYGMSGNDQLYGMGGNDRLDADTGNDTLDGGDGIDSLVGWAGNDLLSGGSDNDSLEGVDGDDRLYGGAGNDSLSGGKGRDHLNGGAGDDSMADDDTGRVYADVLIGGPGIDGISYFDRTAGVTVDADGASGDDGQPGEHDSVGADVEVIVGGRGNDRITGNNGPSQLQGYGGDDVLHGGRGDDLVEGGDGRDLLYGDAGDDQLFGWEQNTAADTLDGGADGPTGDECHPYSPDVAVNCER</sequence>
<keyword evidence="11" id="KW-1185">Reference proteome</keyword>
<feature type="region of interest" description="Disordered" evidence="8">
    <location>
        <begin position="185"/>
        <end position="230"/>
    </location>
</feature>
<keyword evidence="7" id="KW-0472">Membrane</keyword>
<evidence type="ECO:0000313" key="11">
    <source>
        <dbReference type="Proteomes" id="UP000677082"/>
    </source>
</evidence>
<dbReference type="PROSITE" id="PS00330">
    <property type="entry name" value="HEMOLYSIN_CALCIUM"/>
    <property type="match status" value="3"/>
</dbReference>